<proteinExistence type="predicted"/>
<accession>A0A7C3WG91</accession>
<protein>
    <submittedName>
        <fullName evidence="1">Uncharacterized protein</fullName>
    </submittedName>
</protein>
<dbReference type="AlphaFoldDB" id="A0A7C3WG91"/>
<reference evidence="1" key="1">
    <citation type="journal article" date="2020" name="mSystems">
        <title>Genome- and Community-Level Interaction Insights into Carbon Utilization and Element Cycling Functions of Hydrothermarchaeota in Hydrothermal Sediment.</title>
        <authorList>
            <person name="Zhou Z."/>
            <person name="Liu Y."/>
            <person name="Xu W."/>
            <person name="Pan J."/>
            <person name="Luo Z.H."/>
            <person name="Li M."/>
        </authorList>
    </citation>
    <scope>NUCLEOTIDE SEQUENCE [LARGE SCALE GENOMIC DNA]</scope>
    <source>
        <strain evidence="1">SpSt-776</strain>
    </source>
</reference>
<name>A0A7C3WG91_9BACT</name>
<dbReference type="EMBL" id="DTHB01000003">
    <property type="protein sequence ID" value="HGB13630.1"/>
    <property type="molecule type" value="Genomic_DNA"/>
</dbReference>
<evidence type="ECO:0000313" key="1">
    <source>
        <dbReference type="EMBL" id="HGB13630.1"/>
    </source>
</evidence>
<gene>
    <name evidence="1" type="ORF">ENV62_00080</name>
</gene>
<comment type="caution">
    <text evidence="1">The sequence shown here is derived from an EMBL/GenBank/DDBJ whole genome shotgun (WGS) entry which is preliminary data.</text>
</comment>
<sequence>MLEIVAEAKSQVTGKLLKWHVRARLKCYLVLVSSLLLFAPKEVPAASDTWTGAVSSTYNTTGNWLGGSVPNGSTQVATFPGGVSTTSVILPAVLISTDRFEFTAGSPSYIFSLPARSDLRFFGGG</sequence>
<organism evidence="1">
    <name type="scientific">Desulfobacca acetoxidans</name>
    <dbReference type="NCBI Taxonomy" id="60893"/>
    <lineage>
        <taxon>Bacteria</taxon>
        <taxon>Pseudomonadati</taxon>
        <taxon>Thermodesulfobacteriota</taxon>
        <taxon>Desulfobaccia</taxon>
        <taxon>Desulfobaccales</taxon>
        <taxon>Desulfobaccaceae</taxon>
        <taxon>Desulfobacca</taxon>
    </lineage>
</organism>